<organism evidence="1 2">
    <name type="scientific">Plasmodium falciparum NF135/5.C10</name>
    <dbReference type="NCBI Taxonomy" id="1036726"/>
    <lineage>
        <taxon>Eukaryota</taxon>
        <taxon>Sar</taxon>
        <taxon>Alveolata</taxon>
        <taxon>Apicomplexa</taxon>
        <taxon>Aconoidasida</taxon>
        <taxon>Haemosporida</taxon>
        <taxon>Plasmodiidae</taxon>
        <taxon>Plasmodium</taxon>
        <taxon>Plasmodium (Laverania)</taxon>
    </lineage>
</organism>
<reference evidence="1 2" key="1">
    <citation type="submission" date="2013-02" db="EMBL/GenBank/DDBJ databases">
        <title>The Genome Annotation of Plasmodium falciparum NF135/5.C10.</title>
        <authorList>
            <consortium name="The Broad Institute Genome Sequencing Platform"/>
            <consortium name="The Broad Institute Genome Sequencing Center for Infectious Disease"/>
            <person name="Neafsey D."/>
            <person name="Hoffman S."/>
            <person name="Volkman S."/>
            <person name="Rosenthal P."/>
            <person name="Walker B."/>
            <person name="Young S.K."/>
            <person name="Zeng Q."/>
            <person name="Gargeya S."/>
            <person name="Fitzgerald M."/>
            <person name="Haas B."/>
            <person name="Abouelleil A."/>
            <person name="Allen A.W."/>
            <person name="Alvarado L."/>
            <person name="Arachchi H.M."/>
            <person name="Berlin A.M."/>
            <person name="Chapman S.B."/>
            <person name="Gainer-Dewar J."/>
            <person name="Goldberg J."/>
            <person name="Griggs A."/>
            <person name="Gujja S."/>
            <person name="Hansen M."/>
            <person name="Howarth C."/>
            <person name="Imamovic A."/>
            <person name="Ireland A."/>
            <person name="Larimer J."/>
            <person name="McCowan C."/>
            <person name="Murphy C."/>
            <person name="Pearson M."/>
            <person name="Poon T.W."/>
            <person name="Priest M."/>
            <person name="Roberts A."/>
            <person name="Saif S."/>
            <person name="Shea T."/>
            <person name="Sisk P."/>
            <person name="Sykes S."/>
            <person name="Wortman J."/>
            <person name="Nusbaum C."/>
            <person name="Birren B."/>
        </authorList>
    </citation>
    <scope>NUCLEOTIDE SEQUENCE [LARGE SCALE GENOMIC DNA]</scope>
    <source>
        <strain evidence="1 2">NF135/5.C10</strain>
    </source>
</reference>
<dbReference type="AlphaFoldDB" id="W4IQF7"/>
<accession>W4IQF7</accession>
<proteinExistence type="predicted"/>
<reference evidence="1 2" key="2">
    <citation type="submission" date="2013-02" db="EMBL/GenBank/DDBJ databases">
        <title>The Genome Sequence of Plasmodium falciparum NF135/5.C10.</title>
        <authorList>
            <consortium name="The Broad Institute Genome Sequencing Platform"/>
            <consortium name="The Broad Institute Genome Sequencing Center for Infectious Disease"/>
            <person name="Neafsey D."/>
            <person name="Cheeseman I."/>
            <person name="Volkman S."/>
            <person name="Adams J."/>
            <person name="Walker B."/>
            <person name="Young S.K."/>
            <person name="Zeng Q."/>
            <person name="Gargeya S."/>
            <person name="Fitzgerald M."/>
            <person name="Haas B."/>
            <person name="Abouelleil A."/>
            <person name="Alvarado L."/>
            <person name="Arachchi H.M."/>
            <person name="Berlin A.M."/>
            <person name="Chapman S.B."/>
            <person name="Dewar J."/>
            <person name="Goldberg J."/>
            <person name="Griggs A."/>
            <person name="Gujja S."/>
            <person name="Hansen M."/>
            <person name="Howarth C."/>
            <person name="Imamovic A."/>
            <person name="Larimer J."/>
            <person name="McCowan C."/>
            <person name="Murphy C."/>
            <person name="Neiman D."/>
            <person name="Pearson M."/>
            <person name="Priest M."/>
            <person name="Roberts A."/>
            <person name="Saif S."/>
            <person name="Shea T."/>
            <person name="Sisk P."/>
            <person name="Sykes S."/>
            <person name="Wortman J."/>
            <person name="Nusbaum C."/>
            <person name="Birren B."/>
        </authorList>
    </citation>
    <scope>NUCLEOTIDE SEQUENCE [LARGE SCALE GENOMIC DNA]</scope>
    <source>
        <strain evidence="1 2">NF135/5.C10</strain>
    </source>
</reference>
<evidence type="ECO:0000313" key="2">
    <source>
        <dbReference type="Proteomes" id="UP000019114"/>
    </source>
</evidence>
<protein>
    <submittedName>
        <fullName evidence="1">Uncharacterized protein</fullName>
    </submittedName>
</protein>
<dbReference type="Proteomes" id="UP000019114">
    <property type="component" value="Unassembled WGS sequence"/>
</dbReference>
<evidence type="ECO:0000313" key="1">
    <source>
        <dbReference type="EMBL" id="ETW45627.1"/>
    </source>
</evidence>
<gene>
    <name evidence="1" type="ORF">PFNF135_00147</name>
</gene>
<sequence>MLTVTYNYNVINIFENIQNNNNKKFHISIYKSLAEYIKNENTNY</sequence>
<dbReference type="EMBL" id="KI926016">
    <property type="protein sequence ID" value="ETW45627.1"/>
    <property type="molecule type" value="Genomic_DNA"/>
</dbReference>
<name>W4IQF7_PLAFA</name>